<feature type="non-terminal residue" evidence="1">
    <location>
        <position position="1"/>
    </location>
</feature>
<evidence type="ECO:0000313" key="2">
    <source>
        <dbReference type="Proteomes" id="UP001150603"/>
    </source>
</evidence>
<dbReference type="EMBL" id="JANBPW010000488">
    <property type="protein sequence ID" value="KAJ1949312.1"/>
    <property type="molecule type" value="Genomic_DNA"/>
</dbReference>
<comment type="caution">
    <text evidence="1">The sequence shown here is derived from an EMBL/GenBank/DDBJ whole genome shotgun (WGS) entry which is preliminary data.</text>
</comment>
<gene>
    <name evidence="1" type="primary">DDB1A</name>
    <name evidence="1" type="ORF">FBU59_001198</name>
</gene>
<sequence length="639" mass="69926">DHSAVLFASKRGSVRRNSSVGVEMAESTRTSKLMYANVDASDVSFVAPIMSLSFPDALCLVTTTQLSIGTIDPVQKLHIRNTPLPKWAAPHRVVHNVAHGTFGVATVHAIGGTPAATSLATWEALGPAETNEQQMKMLGDVRAPLVSSPPVEAGRFSVINAQTMEVQSTLLLRPYELPESLCVAPALMCLERTGKAAMEVDGGGGLENVFVLGTSIVMPNEDDAHRGRILVMQWDAQMQRTRIIGSFTTHGAVYALRVFRGMLLAAVNNRLLLLGWQRRTHKLASNTRMGREGDRFVTAEDAEYELVVLYSQQTQIVTVSLTVSGDYVAAGDLMSSVSVYRYEENLVDDKVERRMTPVTRDYAAAWVSAVATAPGPLVQNLERVFPDRIPDEVEMAGRVKIGEYSRVFQDPGTERFVVADSFNNLYRVARAASNGGGGGGGQQDGQQDQRLAVEGRWHLGDMVNCIRPGSLVMDIPDPEFPELFRPLLVYGTIMGAVGVVASVEDGKLGRILDRLQTNLAHLVPTPGMWSYDRWRGYQTNQRQTRAFGFLDGDLIERLLDLSPHVQMLVVTGGSALLGESQVDRAEWRMKSRSCAGFARVEGECDVEILGCQAVSNIVKREGVSVEYVVRLVESLSRLH</sequence>
<keyword evidence="2" id="KW-1185">Reference proteome</keyword>
<proteinExistence type="predicted"/>
<reference evidence="1" key="1">
    <citation type="submission" date="2022-07" db="EMBL/GenBank/DDBJ databases">
        <title>Phylogenomic reconstructions and comparative analyses of Kickxellomycotina fungi.</title>
        <authorList>
            <person name="Reynolds N.K."/>
            <person name="Stajich J.E."/>
            <person name="Barry K."/>
            <person name="Grigoriev I.V."/>
            <person name="Crous P."/>
            <person name="Smith M.E."/>
        </authorList>
    </citation>
    <scope>NUCLEOTIDE SEQUENCE</scope>
    <source>
        <strain evidence="1">NRRL 5244</strain>
    </source>
</reference>
<organism evidence="1 2">
    <name type="scientific">Linderina macrospora</name>
    <dbReference type="NCBI Taxonomy" id="4868"/>
    <lineage>
        <taxon>Eukaryota</taxon>
        <taxon>Fungi</taxon>
        <taxon>Fungi incertae sedis</taxon>
        <taxon>Zoopagomycota</taxon>
        <taxon>Kickxellomycotina</taxon>
        <taxon>Kickxellomycetes</taxon>
        <taxon>Kickxellales</taxon>
        <taxon>Kickxellaceae</taxon>
        <taxon>Linderina</taxon>
    </lineage>
</organism>
<name>A0ACC1JEW1_9FUNG</name>
<dbReference type="Proteomes" id="UP001150603">
    <property type="component" value="Unassembled WGS sequence"/>
</dbReference>
<accession>A0ACC1JEW1</accession>
<evidence type="ECO:0000313" key="1">
    <source>
        <dbReference type="EMBL" id="KAJ1949312.1"/>
    </source>
</evidence>
<protein>
    <submittedName>
        <fullName evidence="1">DNA damage-binding protein 1a</fullName>
    </submittedName>
</protein>